<dbReference type="RefSeq" id="XP_038744213.1">
    <property type="nucleotide sequence ID" value="XM_038890605.1"/>
</dbReference>
<dbReference type="EMBL" id="JAATWM020000025">
    <property type="protein sequence ID" value="KAF9874752.1"/>
    <property type="molecule type" value="Genomic_DNA"/>
</dbReference>
<dbReference type="AlphaFoldDB" id="A0A9P6I0K7"/>
<name>A0A9P6I0K7_9PEZI</name>
<protein>
    <submittedName>
        <fullName evidence="1">Uncharacterized protein</fullName>
    </submittedName>
</protein>
<organism evidence="1 2">
    <name type="scientific">Colletotrichum karsti</name>
    <dbReference type="NCBI Taxonomy" id="1095194"/>
    <lineage>
        <taxon>Eukaryota</taxon>
        <taxon>Fungi</taxon>
        <taxon>Dikarya</taxon>
        <taxon>Ascomycota</taxon>
        <taxon>Pezizomycotina</taxon>
        <taxon>Sordariomycetes</taxon>
        <taxon>Hypocreomycetidae</taxon>
        <taxon>Glomerellales</taxon>
        <taxon>Glomerellaceae</taxon>
        <taxon>Colletotrichum</taxon>
        <taxon>Colletotrichum boninense species complex</taxon>
    </lineage>
</organism>
<accession>A0A9P6I0K7</accession>
<evidence type="ECO:0000313" key="1">
    <source>
        <dbReference type="EMBL" id="KAF9874752.1"/>
    </source>
</evidence>
<sequence>MGGFFSTPTLPPAEKTRTPYISARISASSDKLDITPTAGTPLTLTIEHTLNHPHPITFLPPLGSGLFAKSGIFRDEGLTFTDTASGERVPRGRIHICTMGSEPEQPFSKKTQDRWVTLYPGTPHRVEATFETVFKHPLWLPNGTDTTPPAYGSQPKRFMWLHVGGLEDGKTYRVGVSEGAGIRGWHEGSKEDFLGWWRKMTDENRRHDAVEYRVEETVSFTVSRPDEDGSLTYLLS</sequence>
<evidence type="ECO:0000313" key="2">
    <source>
        <dbReference type="Proteomes" id="UP000781932"/>
    </source>
</evidence>
<dbReference type="Proteomes" id="UP000781932">
    <property type="component" value="Unassembled WGS sequence"/>
</dbReference>
<proteinExistence type="predicted"/>
<dbReference type="GeneID" id="62163679"/>
<keyword evidence="2" id="KW-1185">Reference proteome</keyword>
<dbReference type="OrthoDB" id="4816597at2759"/>
<comment type="caution">
    <text evidence="1">The sequence shown here is derived from an EMBL/GenBank/DDBJ whole genome shotgun (WGS) entry which is preliminary data.</text>
</comment>
<gene>
    <name evidence="1" type="ORF">CkaCkLH20_07889</name>
</gene>
<reference evidence="1" key="2">
    <citation type="submission" date="2020-11" db="EMBL/GenBank/DDBJ databases">
        <title>Whole genome sequencing of Colletotrichum sp.</title>
        <authorList>
            <person name="Li H."/>
        </authorList>
    </citation>
    <scope>NUCLEOTIDE SEQUENCE</scope>
    <source>
        <strain evidence="1">CkLH20</strain>
    </source>
</reference>
<reference evidence="1" key="1">
    <citation type="submission" date="2020-03" db="EMBL/GenBank/DDBJ databases">
        <authorList>
            <person name="He L."/>
        </authorList>
    </citation>
    <scope>NUCLEOTIDE SEQUENCE</scope>
    <source>
        <strain evidence="1">CkLH20</strain>
    </source>
</reference>